<dbReference type="KEGG" id="mcg:GL4_2241"/>
<dbReference type="PANTHER" id="PTHR21299:SF1">
    <property type="entry name" value="PANTOATE--BETA-ALANINE LIGASE"/>
    <property type="match status" value="1"/>
</dbReference>
<dbReference type="GO" id="GO:0005829">
    <property type="term" value="C:cytosol"/>
    <property type="evidence" value="ECO:0007669"/>
    <property type="project" value="TreeGrafter"/>
</dbReference>
<evidence type="ECO:0000256" key="13">
    <source>
        <dbReference type="HAMAP-Rule" id="MF_00158"/>
    </source>
</evidence>
<dbReference type="NCBIfam" id="TIGR00018">
    <property type="entry name" value="panC"/>
    <property type="match status" value="1"/>
</dbReference>
<proteinExistence type="inferred from homology"/>
<organism evidence="14 15">
    <name type="scientific">Methyloceanibacter caenitepidi</name>
    <dbReference type="NCBI Taxonomy" id="1384459"/>
    <lineage>
        <taxon>Bacteria</taxon>
        <taxon>Pseudomonadati</taxon>
        <taxon>Pseudomonadota</taxon>
        <taxon>Alphaproteobacteria</taxon>
        <taxon>Hyphomicrobiales</taxon>
        <taxon>Hyphomicrobiaceae</taxon>
        <taxon>Methyloceanibacter</taxon>
    </lineage>
</organism>
<keyword evidence="6 13" id="KW-0963">Cytoplasm</keyword>
<comment type="miscellaneous">
    <text evidence="13">The reaction proceeds by a bi uni uni bi ping pong mechanism.</text>
</comment>
<evidence type="ECO:0000256" key="12">
    <source>
        <dbReference type="ARBA" id="ARBA00055042"/>
    </source>
</evidence>
<evidence type="ECO:0000256" key="2">
    <source>
        <dbReference type="ARBA" id="ARBA00004990"/>
    </source>
</evidence>
<name>A0A0A8K411_9HYPH</name>
<dbReference type="EMBL" id="AP014648">
    <property type="protein sequence ID" value="BAQ17683.1"/>
    <property type="molecule type" value="Genomic_DNA"/>
</dbReference>
<feature type="binding site" evidence="13">
    <location>
        <begin position="151"/>
        <end position="154"/>
    </location>
    <ligand>
        <name>ATP</name>
        <dbReference type="ChEBI" id="CHEBI:30616"/>
    </ligand>
</feature>
<evidence type="ECO:0000256" key="7">
    <source>
        <dbReference type="ARBA" id="ARBA00022598"/>
    </source>
</evidence>
<dbReference type="InterPro" id="IPR003721">
    <property type="entry name" value="Pantoate_ligase"/>
</dbReference>
<keyword evidence="7 13" id="KW-0436">Ligase</keyword>
<evidence type="ECO:0000313" key="15">
    <source>
        <dbReference type="Proteomes" id="UP000031643"/>
    </source>
</evidence>
<feature type="binding site" evidence="13">
    <location>
        <begin position="34"/>
        <end position="41"/>
    </location>
    <ligand>
        <name>ATP</name>
        <dbReference type="ChEBI" id="CHEBI:30616"/>
    </ligand>
</feature>
<evidence type="ECO:0000256" key="4">
    <source>
        <dbReference type="ARBA" id="ARBA00012219"/>
    </source>
</evidence>
<dbReference type="CDD" id="cd00560">
    <property type="entry name" value="PanC"/>
    <property type="match status" value="1"/>
</dbReference>
<comment type="catalytic activity">
    <reaction evidence="11 13">
        <text>(R)-pantoate + beta-alanine + ATP = (R)-pantothenate + AMP + diphosphate + H(+)</text>
        <dbReference type="Rhea" id="RHEA:10912"/>
        <dbReference type="ChEBI" id="CHEBI:15378"/>
        <dbReference type="ChEBI" id="CHEBI:15980"/>
        <dbReference type="ChEBI" id="CHEBI:29032"/>
        <dbReference type="ChEBI" id="CHEBI:30616"/>
        <dbReference type="ChEBI" id="CHEBI:33019"/>
        <dbReference type="ChEBI" id="CHEBI:57966"/>
        <dbReference type="ChEBI" id="CHEBI:456215"/>
        <dbReference type="EC" id="6.3.2.1"/>
    </reaction>
</comment>
<feature type="binding site" evidence="13">
    <location>
        <position position="65"/>
    </location>
    <ligand>
        <name>(R)-pantoate</name>
        <dbReference type="ChEBI" id="CHEBI:15980"/>
    </ligand>
</feature>
<dbReference type="AlphaFoldDB" id="A0A0A8K411"/>
<dbReference type="InterPro" id="IPR014729">
    <property type="entry name" value="Rossmann-like_a/b/a_fold"/>
</dbReference>
<dbReference type="PANTHER" id="PTHR21299">
    <property type="entry name" value="CYTIDYLATE KINASE/PANTOATE-BETA-ALANINE LIGASE"/>
    <property type="match status" value="1"/>
</dbReference>
<evidence type="ECO:0000313" key="14">
    <source>
        <dbReference type="EMBL" id="BAQ17683.1"/>
    </source>
</evidence>
<dbReference type="InterPro" id="IPR042176">
    <property type="entry name" value="Pantoate_ligase_C"/>
</dbReference>
<dbReference type="GO" id="GO:0015940">
    <property type="term" value="P:pantothenate biosynthetic process"/>
    <property type="evidence" value="ECO:0007669"/>
    <property type="project" value="UniProtKB-UniRule"/>
</dbReference>
<dbReference type="NCBIfam" id="TIGR00125">
    <property type="entry name" value="cyt_tran_rel"/>
    <property type="match status" value="1"/>
</dbReference>
<comment type="subunit">
    <text evidence="13">Homodimer.</text>
</comment>
<dbReference type="HAMAP" id="MF_00158">
    <property type="entry name" value="PanC"/>
    <property type="match status" value="1"/>
</dbReference>
<dbReference type="RefSeq" id="WP_045367428.1">
    <property type="nucleotide sequence ID" value="NZ_AP014648.1"/>
</dbReference>
<comment type="subcellular location">
    <subcellularLocation>
        <location evidence="1 13">Cytoplasm</location>
    </subcellularLocation>
</comment>
<dbReference type="InterPro" id="IPR004821">
    <property type="entry name" value="Cyt_trans-like"/>
</dbReference>
<dbReference type="FunFam" id="3.40.50.620:FF:000114">
    <property type="entry name" value="Pantothenate synthetase"/>
    <property type="match status" value="1"/>
</dbReference>
<dbReference type="STRING" id="1384459.GL4_2241"/>
<dbReference type="EC" id="6.3.2.1" evidence="4 13"/>
<evidence type="ECO:0000256" key="6">
    <source>
        <dbReference type="ARBA" id="ARBA00022490"/>
    </source>
</evidence>
<feature type="binding site" evidence="13">
    <location>
        <begin position="188"/>
        <end position="191"/>
    </location>
    <ligand>
        <name>ATP</name>
        <dbReference type="ChEBI" id="CHEBI:30616"/>
    </ligand>
</feature>
<keyword evidence="15" id="KW-1185">Reference proteome</keyword>
<dbReference type="Proteomes" id="UP000031643">
    <property type="component" value="Chromosome"/>
</dbReference>
<evidence type="ECO:0000256" key="1">
    <source>
        <dbReference type="ARBA" id="ARBA00004496"/>
    </source>
</evidence>
<accession>A0A0A8K411</accession>
<evidence type="ECO:0000256" key="5">
    <source>
        <dbReference type="ARBA" id="ARBA00014155"/>
    </source>
</evidence>
<evidence type="ECO:0000256" key="11">
    <source>
        <dbReference type="ARBA" id="ARBA00048258"/>
    </source>
</evidence>
<gene>
    <name evidence="13" type="primary">panC</name>
    <name evidence="14" type="ORF">GL4_2241</name>
</gene>
<feature type="binding site" evidence="13">
    <location>
        <position position="180"/>
    </location>
    <ligand>
        <name>ATP</name>
        <dbReference type="ChEBI" id="CHEBI:30616"/>
    </ligand>
</feature>
<feature type="active site" description="Proton donor" evidence="13">
    <location>
        <position position="41"/>
    </location>
</feature>
<protein>
    <recommendedName>
        <fullName evidence="5 13">Pantothenate synthetase</fullName>
        <shortName evidence="13">PS</shortName>
        <ecNumber evidence="4 13">6.3.2.1</ecNumber>
    </recommendedName>
    <alternativeName>
        <fullName evidence="13">Pantoate--beta-alanine ligase</fullName>
    </alternativeName>
    <alternativeName>
        <fullName evidence="13">Pantoate-activating enzyme</fullName>
    </alternativeName>
</protein>
<dbReference type="OrthoDB" id="9773087at2"/>
<dbReference type="HOGENOM" id="CLU_047148_0_0_5"/>
<dbReference type="Gene3D" id="3.30.1300.10">
    <property type="entry name" value="Pantoate-beta-alanine ligase, C-terminal domain"/>
    <property type="match status" value="1"/>
</dbReference>
<reference evidence="14 15" key="1">
    <citation type="submission" date="2014-09" db="EMBL/GenBank/DDBJ databases">
        <title>Genome sequencing of Methyloceanibacter caenitepidi Gela4.</title>
        <authorList>
            <person name="Takeuchi M."/>
            <person name="Susumu S."/>
            <person name="Kamagata Y."/>
            <person name="Oshima K."/>
            <person name="Hattori M."/>
            <person name="Iwasaki W."/>
        </authorList>
    </citation>
    <scope>NUCLEOTIDE SEQUENCE [LARGE SCALE GENOMIC DNA]</scope>
    <source>
        <strain evidence="14 15">Gela4</strain>
    </source>
</reference>
<comment type="pathway">
    <text evidence="2 13">Cofactor biosynthesis; (R)-pantothenate biosynthesis; (R)-pantothenate from (R)-pantoate and beta-alanine: step 1/1.</text>
</comment>
<dbReference type="GO" id="GO:0005524">
    <property type="term" value="F:ATP binding"/>
    <property type="evidence" value="ECO:0007669"/>
    <property type="project" value="UniProtKB-KW"/>
</dbReference>
<feature type="binding site" evidence="13">
    <location>
        <position position="65"/>
    </location>
    <ligand>
        <name>beta-alanine</name>
        <dbReference type="ChEBI" id="CHEBI:57966"/>
    </ligand>
</feature>
<comment type="function">
    <text evidence="12 13">Catalyzes the condensation of pantoate with beta-alanine in an ATP-dependent reaction via a pantoyl-adenylate intermediate.</text>
</comment>
<evidence type="ECO:0000256" key="3">
    <source>
        <dbReference type="ARBA" id="ARBA00009256"/>
    </source>
</evidence>
<keyword evidence="8 13" id="KW-0566">Pantothenate biosynthesis</keyword>
<dbReference type="UniPathway" id="UPA00028">
    <property type="reaction ID" value="UER00005"/>
</dbReference>
<evidence type="ECO:0000256" key="9">
    <source>
        <dbReference type="ARBA" id="ARBA00022741"/>
    </source>
</evidence>
<dbReference type="GO" id="GO:0004592">
    <property type="term" value="F:pantoate-beta-alanine ligase activity"/>
    <property type="evidence" value="ECO:0007669"/>
    <property type="project" value="UniProtKB-UniRule"/>
</dbReference>
<dbReference type="Pfam" id="PF02569">
    <property type="entry name" value="Pantoate_ligase"/>
    <property type="match status" value="1"/>
</dbReference>
<keyword evidence="10 13" id="KW-0067">ATP-binding</keyword>
<dbReference type="SUPFAM" id="SSF52374">
    <property type="entry name" value="Nucleotidylyl transferase"/>
    <property type="match status" value="1"/>
</dbReference>
<evidence type="ECO:0000256" key="10">
    <source>
        <dbReference type="ARBA" id="ARBA00022840"/>
    </source>
</evidence>
<keyword evidence="9 13" id="KW-0547">Nucleotide-binding</keyword>
<comment type="similarity">
    <text evidence="3 13">Belongs to the pantothenate synthetase family.</text>
</comment>
<dbReference type="Gene3D" id="3.40.50.620">
    <property type="entry name" value="HUPs"/>
    <property type="match status" value="1"/>
</dbReference>
<sequence length="285" mass="30405">MTTEIEIVRTVADLRARVAAWRALDETVAMVPTMGAIHEGHMSLVRKAKTLADRVVASIFVNPLQFGPSEDFEAYPRGEERDAELLAEAGAELLYAPNAREMYPDGFATTVHVSGLTEGLCGASRPDHFDGVATVVAKLLLQCGPDIAIFGEKDYQQLLIIKRLVQDLNIPVEIVGGAIVRESDGLALSSRNAYLSDAERAIAPLLRAAIHQAAQQIAGGGSAKAALESARASLEAAGFRVDYLEALDPQTLAPLPRSFSSARVLVAAFLGETRLIDNVPVPPPA</sequence>
<feature type="binding site" evidence="13">
    <location>
        <position position="157"/>
    </location>
    <ligand>
        <name>(R)-pantoate</name>
        <dbReference type="ChEBI" id="CHEBI:15980"/>
    </ligand>
</feature>
<evidence type="ECO:0000256" key="8">
    <source>
        <dbReference type="ARBA" id="ARBA00022655"/>
    </source>
</evidence>